<keyword evidence="2" id="KW-0472">Membrane</keyword>
<evidence type="ECO:0000313" key="3">
    <source>
        <dbReference type="EMBL" id="MBM7480456.1"/>
    </source>
</evidence>
<keyword evidence="4" id="KW-1185">Reference proteome</keyword>
<organism evidence="3 4">
    <name type="scientific">Oerskovia jenensis</name>
    <dbReference type="NCBI Taxonomy" id="162169"/>
    <lineage>
        <taxon>Bacteria</taxon>
        <taxon>Bacillati</taxon>
        <taxon>Actinomycetota</taxon>
        <taxon>Actinomycetes</taxon>
        <taxon>Micrococcales</taxon>
        <taxon>Cellulomonadaceae</taxon>
        <taxon>Oerskovia</taxon>
    </lineage>
</organism>
<evidence type="ECO:0000256" key="2">
    <source>
        <dbReference type="SAM" id="Phobius"/>
    </source>
</evidence>
<protein>
    <submittedName>
        <fullName evidence="3">Cytoskeletal protein RodZ</fullName>
    </submittedName>
</protein>
<comment type="caution">
    <text evidence="3">The sequence shown here is derived from an EMBL/GenBank/DDBJ whole genome shotgun (WGS) entry which is preliminary data.</text>
</comment>
<keyword evidence="2" id="KW-0812">Transmembrane</keyword>
<feature type="compositionally biased region" description="Polar residues" evidence="1">
    <location>
        <begin position="1"/>
        <end position="17"/>
    </location>
</feature>
<dbReference type="RefSeq" id="WP_239525246.1">
    <property type="nucleotide sequence ID" value="NZ_BAAAVF010000003.1"/>
</dbReference>
<gene>
    <name evidence="3" type="ORF">JOD49_003376</name>
</gene>
<proteinExistence type="predicted"/>
<feature type="transmembrane region" description="Helical" evidence="2">
    <location>
        <begin position="86"/>
        <end position="107"/>
    </location>
</feature>
<accession>A0ABS2LJ52</accession>
<evidence type="ECO:0000313" key="4">
    <source>
        <dbReference type="Proteomes" id="UP000698059"/>
    </source>
</evidence>
<reference evidence="3 4" key="1">
    <citation type="submission" date="2021-01" db="EMBL/GenBank/DDBJ databases">
        <title>Sequencing the genomes of 1000 actinobacteria strains.</title>
        <authorList>
            <person name="Klenk H.-P."/>
        </authorList>
    </citation>
    <scope>NUCLEOTIDE SEQUENCE [LARGE SCALE GENOMIC DNA]</scope>
    <source>
        <strain evidence="3 4">DSM 46000</strain>
    </source>
</reference>
<feature type="region of interest" description="Disordered" evidence="1">
    <location>
        <begin position="1"/>
        <end position="28"/>
    </location>
</feature>
<dbReference type="Proteomes" id="UP000698059">
    <property type="component" value="Unassembled WGS sequence"/>
</dbReference>
<feature type="transmembrane region" description="Helical" evidence="2">
    <location>
        <begin position="144"/>
        <end position="164"/>
    </location>
</feature>
<dbReference type="EMBL" id="JAFBBO010000001">
    <property type="protein sequence ID" value="MBM7480456.1"/>
    <property type="molecule type" value="Genomic_DNA"/>
</dbReference>
<feature type="transmembrane region" description="Helical" evidence="2">
    <location>
        <begin position="119"/>
        <end position="138"/>
    </location>
</feature>
<name>A0ABS2LJ52_9CELL</name>
<feature type="transmembrane region" description="Helical" evidence="2">
    <location>
        <begin position="62"/>
        <end position="80"/>
    </location>
</feature>
<evidence type="ECO:0000256" key="1">
    <source>
        <dbReference type="SAM" id="MobiDB-lite"/>
    </source>
</evidence>
<keyword evidence="2" id="KW-1133">Transmembrane helix</keyword>
<sequence>MTTPAPQTPDEPTSEQPPSVPAPAEDPRQAQAAVTADTSQVTADAVGDAVSAVFRTALRDTLLLLGGLLVLGVGLGALLAGVAGVWGALMGVAIALVFSGTTIVAMARTARSTPTTTAAVVLGSWLVKIVLLGIVLAVLRNYEFYDRVVFAVVLLVGVIGSALLDYRAVDRGRIPYVTPKA</sequence>